<dbReference type="RefSeq" id="WP_152783100.1">
    <property type="nucleotide sequence ID" value="NZ_VJZE01000057.1"/>
</dbReference>
<comment type="caution">
    <text evidence="4">The sequence shown here is derived from an EMBL/GenBank/DDBJ whole genome shotgun (WGS) entry which is preliminary data.</text>
</comment>
<keyword evidence="5" id="KW-1185">Reference proteome</keyword>
<dbReference type="EMBL" id="VJZE01000057">
    <property type="protein sequence ID" value="MPY40506.1"/>
    <property type="molecule type" value="Genomic_DNA"/>
</dbReference>
<dbReference type="Pfam" id="PF25547">
    <property type="entry name" value="WXG100_2"/>
    <property type="match status" value="1"/>
</dbReference>
<evidence type="ECO:0000259" key="3">
    <source>
        <dbReference type="Pfam" id="PF25547"/>
    </source>
</evidence>
<feature type="region of interest" description="Disordered" evidence="1">
    <location>
        <begin position="363"/>
        <end position="417"/>
    </location>
</feature>
<gene>
    <name evidence="4" type="ORF">FNH04_11490</name>
</gene>
<feature type="non-terminal residue" evidence="4">
    <location>
        <position position="417"/>
    </location>
</feature>
<dbReference type="OrthoDB" id="4338752at2"/>
<keyword evidence="2" id="KW-0472">Membrane</keyword>
<keyword evidence="2" id="KW-1133">Transmembrane helix</keyword>
<feature type="transmembrane region" description="Helical" evidence="2">
    <location>
        <begin position="202"/>
        <end position="224"/>
    </location>
</feature>
<feature type="transmembrane region" description="Helical" evidence="2">
    <location>
        <begin position="166"/>
        <end position="190"/>
    </location>
</feature>
<keyword evidence="2" id="KW-0812">Transmembrane</keyword>
<reference evidence="4 5" key="1">
    <citation type="submission" date="2019-07" db="EMBL/GenBank/DDBJ databases">
        <title>New species of Amycolatopsis and Streptomyces.</title>
        <authorList>
            <person name="Duangmal K."/>
            <person name="Teo W.F.A."/>
            <person name="Lipun K."/>
        </authorList>
    </citation>
    <scope>NUCLEOTIDE SEQUENCE [LARGE SCALE GENOMIC DNA]</scope>
    <source>
        <strain evidence="4 5">TISTR 2346</strain>
    </source>
</reference>
<evidence type="ECO:0000256" key="1">
    <source>
        <dbReference type="SAM" id="MobiDB-lite"/>
    </source>
</evidence>
<evidence type="ECO:0000313" key="5">
    <source>
        <dbReference type="Proteomes" id="UP000326979"/>
    </source>
</evidence>
<dbReference type="AlphaFoldDB" id="A0A5N8W0N2"/>
<evidence type="ECO:0000256" key="2">
    <source>
        <dbReference type="SAM" id="Phobius"/>
    </source>
</evidence>
<dbReference type="Proteomes" id="UP000326979">
    <property type="component" value="Unassembled WGS sequence"/>
</dbReference>
<sequence length="417" mass="43848">MSSDRRPTPIVGRLRSSGHLPDSGRAAVFPLSFLSPRRTLMQGDIDPPDWLADILATVAGEDWPDVSEMDLLNRARDLEETARKLEEIGPRFMEVSQEVLNITKGAGAEAFRKKVELFARGDGTEKNPGAFPGLIDASKKLAEGLQTASNNVETAKITIIGMAAMVFAELVAAAISLVISFGAAAAAGAALIKGTIMLIRRLVVQLIKSILMGALMMAGMNFMAQFIQVLRGHRANFNFEEMGKQALLGGASGLLGFGIGKGVGKVLGKFGKTFVGEVINNTLTEGLTEHALAKIIPLVDEDAEEDDPGLLPFAGGAAESIAEGLNGKAKKSTNYKMLNVPVPSVNVDIPNMKVDFYLEKGTPTGAPLPSPGISLPSGKTGLFDPTTGQMIDTPPGVQPPEPEVPTTLPDAAPGTPA</sequence>
<protein>
    <recommendedName>
        <fullName evidence="3">Outer membrane channel protein CpnT-like N-terminal domain-containing protein</fullName>
    </recommendedName>
</protein>
<accession>A0A5N8W0N2</accession>
<proteinExistence type="predicted"/>
<organism evidence="4 5">
    <name type="scientific">Streptomyces phyllanthi</name>
    <dbReference type="NCBI Taxonomy" id="1803180"/>
    <lineage>
        <taxon>Bacteria</taxon>
        <taxon>Bacillati</taxon>
        <taxon>Actinomycetota</taxon>
        <taxon>Actinomycetes</taxon>
        <taxon>Kitasatosporales</taxon>
        <taxon>Streptomycetaceae</taxon>
        <taxon>Streptomyces</taxon>
    </lineage>
</organism>
<feature type="domain" description="Outer membrane channel protein CpnT-like N-terminal" evidence="3">
    <location>
        <begin position="47"/>
        <end position="188"/>
    </location>
</feature>
<dbReference type="InterPro" id="IPR057746">
    <property type="entry name" value="CpnT-like_N"/>
</dbReference>
<evidence type="ECO:0000313" key="4">
    <source>
        <dbReference type="EMBL" id="MPY40506.1"/>
    </source>
</evidence>
<name>A0A5N8W0N2_9ACTN</name>